<name>A0ABV1PEB4_9GAMM</name>
<comment type="caution">
    <text evidence="2">The sequence shown here is derived from an EMBL/GenBank/DDBJ whole genome shotgun (WGS) entry which is preliminary data.</text>
</comment>
<dbReference type="EMBL" id="JBEHEF010000025">
    <property type="protein sequence ID" value="MEQ9939499.1"/>
    <property type="molecule type" value="Genomic_DNA"/>
</dbReference>
<dbReference type="NCBIfam" id="TIGR03696">
    <property type="entry name" value="Rhs_assc_core"/>
    <property type="match status" value="1"/>
</dbReference>
<sequence>ETGLHYNLFRYYDPTVGRFTTQDPIGLAGGINLYQYAPNPIGWVDPWGLSKECGSTKKNGKYTEPDLPPKVVAKQGDVEIVHYTRSGDHGPAHLHVKGGGPETKIGQAGKPIKGSPPLTSKQQVAVDANRSVIRKTVDKIQRWFKYQNLE</sequence>
<proteinExistence type="predicted"/>
<protein>
    <submittedName>
        <fullName evidence="2">RHS repeat-associated core domain-containing protein</fullName>
    </submittedName>
</protein>
<accession>A0ABV1PEB4</accession>
<organism evidence="2 3">
    <name type="scientific">Pectobacterium polonicum</name>
    <dbReference type="NCBI Taxonomy" id="2485124"/>
    <lineage>
        <taxon>Bacteria</taxon>
        <taxon>Pseudomonadati</taxon>
        <taxon>Pseudomonadota</taxon>
        <taxon>Gammaproteobacteria</taxon>
        <taxon>Enterobacterales</taxon>
        <taxon>Pectobacteriaceae</taxon>
        <taxon>Pectobacterium</taxon>
    </lineage>
</organism>
<feature type="non-terminal residue" evidence="2">
    <location>
        <position position="1"/>
    </location>
</feature>
<evidence type="ECO:0000313" key="2">
    <source>
        <dbReference type="EMBL" id="MEQ9939499.1"/>
    </source>
</evidence>
<evidence type="ECO:0000313" key="3">
    <source>
        <dbReference type="Proteomes" id="UP001463408"/>
    </source>
</evidence>
<evidence type="ECO:0000256" key="1">
    <source>
        <dbReference type="SAM" id="MobiDB-lite"/>
    </source>
</evidence>
<feature type="region of interest" description="Disordered" evidence="1">
    <location>
        <begin position="85"/>
        <end position="123"/>
    </location>
</feature>
<dbReference type="PANTHER" id="PTHR32305">
    <property type="match status" value="1"/>
</dbReference>
<dbReference type="InterPro" id="IPR022385">
    <property type="entry name" value="Rhs_assc_core"/>
</dbReference>
<dbReference type="Proteomes" id="UP001463408">
    <property type="component" value="Unassembled WGS sequence"/>
</dbReference>
<reference evidence="2 3" key="1">
    <citation type="submission" date="2024-06" db="EMBL/GenBank/DDBJ databases">
        <title>Pangenomics to understand the prophage dynamics in the radiating lineages of P. brasiliense.</title>
        <authorList>
            <person name="Pardeshi L.A."/>
            <person name="Van Duivenbode I."/>
            <person name="Jonkheer E.M."/>
            <person name="Pel M.J.C."/>
            <person name="Kupczok A."/>
            <person name="De Ridder D."/>
            <person name="Smit S."/>
            <person name="Van Der Lee T.J."/>
        </authorList>
    </citation>
    <scope>NUCLEOTIDE SEQUENCE [LARGE SCALE GENOMIC DNA]</scope>
    <source>
        <strain evidence="2 3">PD 8607</strain>
    </source>
</reference>
<dbReference type="PANTHER" id="PTHR32305:SF15">
    <property type="entry name" value="PROTEIN RHSA-RELATED"/>
    <property type="match status" value="1"/>
</dbReference>
<keyword evidence="3" id="KW-1185">Reference proteome</keyword>
<gene>
    <name evidence="2" type="ORF">ABRQ07_18100</name>
</gene>
<dbReference type="InterPro" id="IPR050708">
    <property type="entry name" value="T6SS_VgrG/RHS"/>
</dbReference>
<dbReference type="Gene3D" id="2.180.10.10">
    <property type="entry name" value="RHS repeat-associated core"/>
    <property type="match status" value="1"/>
</dbReference>
<dbReference type="RefSeq" id="WP_349961677.1">
    <property type="nucleotide sequence ID" value="NZ_JBEHEF010000025.1"/>
</dbReference>